<comment type="caution">
    <text evidence="2">The sequence shown here is derived from an EMBL/GenBank/DDBJ whole genome shotgun (WGS) entry which is preliminary data.</text>
</comment>
<evidence type="ECO:0000313" key="3">
    <source>
        <dbReference type="Proteomes" id="UP001165079"/>
    </source>
</evidence>
<dbReference type="AlphaFoldDB" id="A0A9W6SS55"/>
<organism evidence="2 3">
    <name type="scientific">Actinorhabdospora filicis</name>
    <dbReference type="NCBI Taxonomy" id="1785913"/>
    <lineage>
        <taxon>Bacteria</taxon>
        <taxon>Bacillati</taxon>
        <taxon>Actinomycetota</taxon>
        <taxon>Actinomycetes</taxon>
        <taxon>Micromonosporales</taxon>
        <taxon>Micromonosporaceae</taxon>
        <taxon>Actinorhabdospora</taxon>
    </lineage>
</organism>
<evidence type="ECO:0000313" key="2">
    <source>
        <dbReference type="EMBL" id="GLZ81421.1"/>
    </source>
</evidence>
<feature type="region of interest" description="Disordered" evidence="1">
    <location>
        <begin position="92"/>
        <end position="122"/>
    </location>
</feature>
<gene>
    <name evidence="2" type="ORF">Afil01_62280</name>
</gene>
<accession>A0A9W6SS55</accession>
<reference evidence="2" key="1">
    <citation type="submission" date="2023-03" db="EMBL/GenBank/DDBJ databases">
        <title>Actinorhabdospora filicis NBRC 111898.</title>
        <authorList>
            <person name="Ichikawa N."/>
            <person name="Sato H."/>
            <person name="Tonouchi N."/>
        </authorList>
    </citation>
    <scope>NUCLEOTIDE SEQUENCE</scope>
    <source>
        <strain evidence="2">NBRC 111898</strain>
    </source>
</reference>
<dbReference type="Proteomes" id="UP001165079">
    <property type="component" value="Unassembled WGS sequence"/>
</dbReference>
<name>A0A9W6SS55_9ACTN</name>
<proteinExistence type="predicted"/>
<sequence>MAHDPYAVPEVHRSGDGRVTVHVERADWQMHIIARPGYARGDLAACIQIAAGMGLCLVEHWGDYEADVLEDGAYVIHLTPSNPFDIEEFLSSSTSPEATSRVTDETGHWSSRPAADGRGHTRALRPISPALRMRRRFAAMTSA</sequence>
<keyword evidence="3" id="KW-1185">Reference proteome</keyword>
<evidence type="ECO:0000256" key="1">
    <source>
        <dbReference type="SAM" id="MobiDB-lite"/>
    </source>
</evidence>
<feature type="compositionally biased region" description="Polar residues" evidence="1">
    <location>
        <begin position="92"/>
        <end position="101"/>
    </location>
</feature>
<dbReference type="RefSeq" id="WP_285666873.1">
    <property type="nucleotide sequence ID" value="NZ_BSTX01000005.1"/>
</dbReference>
<protein>
    <submittedName>
        <fullName evidence="2">Uncharacterized protein</fullName>
    </submittedName>
</protein>
<dbReference type="EMBL" id="BSTX01000005">
    <property type="protein sequence ID" value="GLZ81421.1"/>
    <property type="molecule type" value="Genomic_DNA"/>
</dbReference>